<evidence type="ECO:0000313" key="2">
    <source>
        <dbReference type="EMBL" id="MBF9304336.1"/>
    </source>
</evidence>
<organism evidence="3">
    <name type="scientific">Staphylococcus epidermidis</name>
    <dbReference type="NCBI Taxonomy" id="1282"/>
    <lineage>
        <taxon>Bacteria</taxon>
        <taxon>Bacillati</taxon>
        <taxon>Bacillota</taxon>
        <taxon>Bacilli</taxon>
        <taxon>Bacillales</taxon>
        <taxon>Staphylococcaceae</taxon>
        <taxon>Staphylococcus</taxon>
    </lineage>
</organism>
<sequence length="90" mass="10146">MDYVISLGEDERQRFIKTVTELGKAFAFCDTEPKVQKLNDEIAFFKAVKAGLVKLLQPSKEGKIYKTLAEVEAEINHLVSQSVVTEEVKN</sequence>
<dbReference type="EC" id="3.1.21.3" evidence="3"/>
<dbReference type="EMBL" id="MK784556">
    <property type="protein sequence ID" value="QHN74561.1"/>
    <property type="molecule type" value="Genomic_DNA"/>
</dbReference>
<proteinExistence type="predicted"/>
<dbReference type="EMBL" id="MK784555">
    <property type="protein sequence ID" value="QHN74449.1"/>
    <property type="molecule type" value="Genomic_DNA"/>
</dbReference>
<dbReference type="GO" id="GO:0009035">
    <property type="term" value="F:type I site-specific deoxyribonuclease activity"/>
    <property type="evidence" value="ECO:0007669"/>
    <property type="project" value="UniProtKB-EC"/>
</dbReference>
<dbReference type="Proteomes" id="UP000622362">
    <property type="component" value="Unassembled WGS sequence"/>
</dbReference>
<reference evidence="2" key="2">
    <citation type="submission" date="2020-11" db="EMBL/GenBank/DDBJ databases">
        <title>Molecular epidemiology and genomic profiles of multidrug-resistant bacteria collected from clinical sources in South Africa.</title>
        <authorList>
            <person name="Asante J."/>
            <person name="Amoako D.G."/>
        </authorList>
    </citation>
    <scope>NUCLEOTIDE SEQUENCE</scope>
    <source>
        <strain evidence="2">C68</strain>
    </source>
</reference>
<keyword evidence="3" id="KW-0378">Hydrolase</keyword>
<protein>
    <submittedName>
        <fullName evidence="2">DUF3387 domain-containing protein</fullName>
    </submittedName>
    <submittedName>
        <fullName evidence="3">Type I restriction-modification system, restriction subunit R</fullName>
        <ecNumber evidence="3">3.1.21.3</ecNumber>
    </submittedName>
</protein>
<gene>
    <name evidence="2" type="ORF">I3V53_09650</name>
</gene>
<evidence type="ECO:0000313" key="3">
    <source>
        <dbReference type="EMBL" id="QHN74449.1"/>
    </source>
</evidence>
<evidence type="ECO:0000313" key="4">
    <source>
        <dbReference type="EMBL" id="QHN74561.1"/>
    </source>
</evidence>
<dbReference type="EMBL" id="JADPYN010000021">
    <property type="protein sequence ID" value="MBF9304336.1"/>
    <property type="molecule type" value="Genomic_DNA"/>
</dbReference>
<accession>A0A6B9V0Z6</accession>
<dbReference type="Pfam" id="PF11867">
    <property type="entry name" value="T1RH-like_C"/>
    <property type="match status" value="1"/>
</dbReference>
<evidence type="ECO:0000259" key="1">
    <source>
        <dbReference type="Pfam" id="PF11867"/>
    </source>
</evidence>
<reference evidence="3" key="1">
    <citation type="journal article" date="2020" name="MBio">
        <title>Staphylococcus epidermidis MSCRAMM SesJ is Encoded in Composite Islands.</title>
        <authorList>
            <person name="Arora S."/>
            <person name="Li X."/>
            <person name="Hillhouse A."/>
            <person name="Konganti K."/>
            <person name="Little S.V."/>
            <person name="Lawhon S.D."/>
            <person name="Threadgill D."/>
            <person name="Shelburne S."/>
            <person name="Hook M."/>
        </authorList>
    </citation>
    <scope>NUCLEOTIDE SEQUENCE</scope>
    <source>
        <strain evidence="3">MB1143</strain>
        <strain evidence="4">MB1709</strain>
    </source>
</reference>
<dbReference type="AlphaFoldDB" id="A0A6B9V0Z6"/>
<dbReference type="InterPro" id="IPR021810">
    <property type="entry name" value="T1RH-like_C"/>
</dbReference>
<feature type="domain" description="Type I restriction enzyme HindI endonuclease subunit-like C-terminal" evidence="1">
    <location>
        <begin position="3"/>
        <end position="89"/>
    </location>
</feature>
<name>A0A6B9V0Z6_STAEP</name>